<gene>
    <name evidence="2" type="ORF">PUNSTDRAFT_107687</name>
</gene>
<feature type="compositionally biased region" description="Low complexity" evidence="1">
    <location>
        <begin position="31"/>
        <end position="46"/>
    </location>
</feature>
<evidence type="ECO:0000256" key="1">
    <source>
        <dbReference type="SAM" id="MobiDB-lite"/>
    </source>
</evidence>
<dbReference type="KEGG" id="psq:PUNSTDRAFT_107687"/>
<accession>R7S4P6</accession>
<protein>
    <submittedName>
        <fullName evidence="2">Uncharacterized protein</fullName>
    </submittedName>
</protein>
<feature type="region of interest" description="Disordered" evidence="1">
    <location>
        <begin position="1"/>
        <end position="68"/>
    </location>
</feature>
<dbReference type="eggNOG" id="ENOG502SSRH">
    <property type="taxonomic scope" value="Eukaryota"/>
</dbReference>
<evidence type="ECO:0000313" key="2">
    <source>
        <dbReference type="EMBL" id="EIN04844.1"/>
    </source>
</evidence>
<dbReference type="RefSeq" id="XP_007387767.1">
    <property type="nucleotide sequence ID" value="XM_007387705.1"/>
</dbReference>
<proteinExistence type="predicted"/>
<sequence length="332" mass="36389">MSNNPFIEQPAFGASSQASFSRRFPDIDVPQSTAQPQYQQQYASPTGSWQQVPSSPYGQSFQQTPSQPYGLPQQYPQPTGISGFNGGFNAGYALPTPSIQTPAAFQPSTSFGQQISSPATGMSYVQPQQQLPQYGAYPNLQQQQQPGPAGYNPMQQVISEFDPYANAGEFLGSVSNPQPGSSGAIQSTSTPGHQRSISSGAPGGYKHPREYVREHKSELEGWDAYSWKQAMNAFDALKEAWAQRKRDAESRVNQLAGPGAYWDYARQQESARLQGIAKEAEINYDSVAASAFQMQEVFSGYRQSSDMASKRRVKESINAALSSLPDWPNPQW</sequence>
<feature type="region of interest" description="Disordered" evidence="1">
    <location>
        <begin position="168"/>
        <end position="206"/>
    </location>
</feature>
<dbReference type="AlphaFoldDB" id="R7S4P6"/>
<keyword evidence="3" id="KW-1185">Reference proteome</keyword>
<organism evidence="2 3">
    <name type="scientific">Punctularia strigosozonata (strain HHB-11173)</name>
    <name type="common">White-rot fungus</name>
    <dbReference type="NCBI Taxonomy" id="741275"/>
    <lineage>
        <taxon>Eukaryota</taxon>
        <taxon>Fungi</taxon>
        <taxon>Dikarya</taxon>
        <taxon>Basidiomycota</taxon>
        <taxon>Agaricomycotina</taxon>
        <taxon>Agaricomycetes</taxon>
        <taxon>Corticiales</taxon>
        <taxon>Punctulariaceae</taxon>
        <taxon>Punctularia</taxon>
    </lineage>
</organism>
<reference evidence="3" key="1">
    <citation type="journal article" date="2012" name="Science">
        <title>The Paleozoic origin of enzymatic lignin decomposition reconstructed from 31 fungal genomes.</title>
        <authorList>
            <person name="Floudas D."/>
            <person name="Binder M."/>
            <person name="Riley R."/>
            <person name="Barry K."/>
            <person name="Blanchette R.A."/>
            <person name="Henrissat B."/>
            <person name="Martinez A.T."/>
            <person name="Otillar R."/>
            <person name="Spatafora J.W."/>
            <person name="Yadav J.S."/>
            <person name="Aerts A."/>
            <person name="Benoit I."/>
            <person name="Boyd A."/>
            <person name="Carlson A."/>
            <person name="Copeland A."/>
            <person name="Coutinho P.M."/>
            <person name="de Vries R.P."/>
            <person name="Ferreira P."/>
            <person name="Findley K."/>
            <person name="Foster B."/>
            <person name="Gaskell J."/>
            <person name="Glotzer D."/>
            <person name="Gorecki P."/>
            <person name="Heitman J."/>
            <person name="Hesse C."/>
            <person name="Hori C."/>
            <person name="Igarashi K."/>
            <person name="Jurgens J.A."/>
            <person name="Kallen N."/>
            <person name="Kersten P."/>
            <person name="Kohler A."/>
            <person name="Kuees U."/>
            <person name="Kumar T.K.A."/>
            <person name="Kuo A."/>
            <person name="LaButti K."/>
            <person name="Larrondo L.F."/>
            <person name="Lindquist E."/>
            <person name="Ling A."/>
            <person name="Lombard V."/>
            <person name="Lucas S."/>
            <person name="Lundell T."/>
            <person name="Martin R."/>
            <person name="McLaughlin D.J."/>
            <person name="Morgenstern I."/>
            <person name="Morin E."/>
            <person name="Murat C."/>
            <person name="Nagy L.G."/>
            <person name="Nolan M."/>
            <person name="Ohm R.A."/>
            <person name="Patyshakuliyeva A."/>
            <person name="Rokas A."/>
            <person name="Ruiz-Duenas F.J."/>
            <person name="Sabat G."/>
            <person name="Salamov A."/>
            <person name="Samejima M."/>
            <person name="Schmutz J."/>
            <person name="Slot J.C."/>
            <person name="St John F."/>
            <person name="Stenlid J."/>
            <person name="Sun H."/>
            <person name="Sun S."/>
            <person name="Syed K."/>
            <person name="Tsang A."/>
            <person name="Wiebenga A."/>
            <person name="Young D."/>
            <person name="Pisabarro A."/>
            <person name="Eastwood D.C."/>
            <person name="Martin F."/>
            <person name="Cullen D."/>
            <person name="Grigoriev I.V."/>
            <person name="Hibbett D.S."/>
        </authorList>
    </citation>
    <scope>NUCLEOTIDE SEQUENCE [LARGE SCALE GENOMIC DNA]</scope>
    <source>
        <strain evidence="3">HHB-11173 SS5</strain>
    </source>
</reference>
<dbReference type="HOGENOM" id="CLU_077716_0_0_1"/>
<name>R7S4P6_PUNST</name>
<evidence type="ECO:0000313" key="3">
    <source>
        <dbReference type="Proteomes" id="UP000054196"/>
    </source>
</evidence>
<dbReference type="Proteomes" id="UP000054196">
    <property type="component" value="Unassembled WGS sequence"/>
</dbReference>
<dbReference type="GeneID" id="18876112"/>
<dbReference type="OrthoDB" id="3253876at2759"/>
<feature type="compositionally biased region" description="Polar residues" evidence="1">
    <location>
        <begin position="47"/>
        <end position="64"/>
    </location>
</feature>
<feature type="compositionally biased region" description="Polar residues" evidence="1">
    <location>
        <begin position="173"/>
        <end position="199"/>
    </location>
</feature>
<dbReference type="OMA" id="AQFDPYS"/>
<dbReference type="EMBL" id="JH687552">
    <property type="protein sequence ID" value="EIN04844.1"/>
    <property type="molecule type" value="Genomic_DNA"/>
</dbReference>